<dbReference type="Pfam" id="PF00067">
    <property type="entry name" value="p450"/>
    <property type="match status" value="1"/>
</dbReference>
<dbReference type="PANTHER" id="PTHR46300">
    <property type="entry name" value="P450, PUTATIVE (EUROFUNG)-RELATED-RELATED"/>
    <property type="match status" value="1"/>
</dbReference>
<proteinExistence type="inferred from homology"/>
<dbReference type="InterPro" id="IPR036396">
    <property type="entry name" value="Cyt_P450_sf"/>
</dbReference>
<dbReference type="PANTHER" id="PTHR46300:SF7">
    <property type="entry name" value="P450, PUTATIVE (EUROFUNG)-RELATED"/>
    <property type="match status" value="1"/>
</dbReference>
<evidence type="ECO:0000256" key="1">
    <source>
        <dbReference type="ARBA" id="ARBA00001971"/>
    </source>
</evidence>
<protein>
    <submittedName>
        <fullName evidence="11">Cytochrome P450</fullName>
    </submittedName>
</protein>
<evidence type="ECO:0000256" key="7">
    <source>
        <dbReference type="ARBA" id="ARBA00023004"/>
    </source>
</evidence>
<dbReference type="EMBL" id="MU806251">
    <property type="protein sequence ID" value="KAJ3837356.1"/>
    <property type="molecule type" value="Genomic_DNA"/>
</dbReference>
<keyword evidence="8 10" id="KW-0503">Monooxygenase</keyword>
<evidence type="ECO:0000256" key="10">
    <source>
        <dbReference type="RuleBase" id="RU000461"/>
    </source>
</evidence>
<dbReference type="Proteomes" id="UP001163846">
    <property type="component" value="Unassembled WGS sequence"/>
</dbReference>
<gene>
    <name evidence="11" type="ORF">F5878DRAFT_539544</name>
</gene>
<sequence>MVVLNSAATAFDLLGKRSAIYSDRPFPMMAGVLMKREKSMFYISYNERFKMYRTLFHQSFNPKAAETYWPLLEREAISVILKIIETPQDLFAHLRGTAAVVTMKIAYGYQVTGNDDYFVTKAEESMRVASLAGAPGKWLVDSLPILRFLPEWFPGAGFKLQAKKWYNQMYTQYLEPVQYVKEQLKSGTATSSFTSRLLQPENGLAADDKLEDIIVWTAGAIYAAATDTTVSAMKTFFAAMMLYPDIQKQAQAEIDSFMDQEGRLPTISDRHRLPFLEAVFKELLRWHPPSPLALFHRTSRDDMYKGFLIPAKTTVIANIWAMMHDEDVYPHPERFDPLRFILVPGQKPQKNPLDVVFGFGRRICAGQEIGEATVIAQMMMALALLDISKPVDEITGQVIEQEIEFTTAIVRCGISLESGFIETQFISSAILNYSKSR</sequence>
<dbReference type="Gene3D" id="1.10.630.10">
    <property type="entry name" value="Cytochrome P450"/>
    <property type="match status" value="1"/>
</dbReference>
<evidence type="ECO:0000256" key="9">
    <source>
        <dbReference type="PIRSR" id="PIRSR602401-1"/>
    </source>
</evidence>
<evidence type="ECO:0000256" key="8">
    <source>
        <dbReference type="ARBA" id="ARBA00023033"/>
    </source>
</evidence>
<dbReference type="GO" id="GO:0020037">
    <property type="term" value="F:heme binding"/>
    <property type="evidence" value="ECO:0007669"/>
    <property type="project" value="InterPro"/>
</dbReference>
<dbReference type="InterPro" id="IPR002401">
    <property type="entry name" value="Cyt_P450_E_grp-I"/>
</dbReference>
<comment type="caution">
    <text evidence="11">The sequence shown here is derived from an EMBL/GenBank/DDBJ whole genome shotgun (WGS) entry which is preliminary data.</text>
</comment>
<keyword evidence="7 9" id="KW-0408">Iron</keyword>
<evidence type="ECO:0000256" key="6">
    <source>
        <dbReference type="ARBA" id="ARBA00023002"/>
    </source>
</evidence>
<dbReference type="PRINTS" id="PR00463">
    <property type="entry name" value="EP450I"/>
</dbReference>
<dbReference type="PRINTS" id="PR00385">
    <property type="entry name" value="P450"/>
</dbReference>
<dbReference type="GO" id="GO:0004497">
    <property type="term" value="F:monooxygenase activity"/>
    <property type="evidence" value="ECO:0007669"/>
    <property type="project" value="UniProtKB-KW"/>
</dbReference>
<dbReference type="AlphaFoldDB" id="A0AA38P718"/>
<reference evidence="11" key="1">
    <citation type="submission" date="2022-08" db="EMBL/GenBank/DDBJ databases">
        <authorList>
            <consortium name="DOE Joint Genome Institute"/>
            <person name="Min B."/>
            <person name="Riley R."/>
            <person name="Sierra-Patev S."/>
            <person name="Naranjo-Ortiz M."/>
            <person name="Looney B."/>
            <person name="Konkel Z."/>
            <person name="Slot J.C."/>
            <person name="Sakamoto Y."/>
            <person name="Steenwyk J.L."/>
            <person name="Rokas A."/>
            <person name="Carro J."/>
            <person name="Camarero S."/>
            <person name="Ferreira P."/>
            <person name="Molpeceres G."/>
            <person name="Ruiz-Duenas F.J."/>
            <person name="Serrano A."/>
            <person name="Henrissat B."/>
            <person name="Drula E."/>
            <person name="Hughes K.W."/>
            <person name="Mata J.L."/>
            <person name="Ishikawa N.K."/>
            <person name="Vargas-Isla R."/>
            <person name="Ushijima S."/>
            <person name="Smith C.A."/>
            <person name="Ahrendt S."/>
            <person name="Andreopoulos W."/>
            <person name="He G."/>
            <person name="Labutti K."/>
            <person name="Lipzen A."/>
            <person name="Ng V."/>
            <person name="Sandor L."/>
            <person name="Barry K."/>
            <person name="Martinez A.T."/>
            <person name="Xiao Y."/>
            <person name="Gibbons J.G."/>
            <person name="Terashima K."/>
            <person name="Hibbett D.S."/>
            <person name="Grigoriev I.V."/>
        </authorList>
    </citation>
    <scope>NUCLEOTIDE SEQUENCE</scope>
    <source>
        <strain evidence="11">TFB9207</strain>
    </source>
</reference>
<dbReference type="SUPFAM" id="SSF48264">
    <property type="entry name" value="Cytochrome P450"/>
    <property type="match status" value="1"/>
</dbReference>
<dbReference type="CDD" id="cd11065">
    <property type="entry name" value="CYP64-like"/>
    <property type="match status" value="1"/>
</dbReference>
<evidence type="ECO:0000313" key="11">
    <source>
        <dbReference type="EMBL" id="KAJ3837356.1"/>
    </source>
</evidence>
<keyword evidence="6 10" id="KW-0560">Oxidoreductase</keyword>
<comment type="cofactor">
    <cofactor evidence="1 9">
        <name>heme</name>
        <dbReference type="ChEBI" id="CHEBI:30413"/>
    </cofactor>
</comment>
<organism evidence="11 12">
    <name type="scientific">Lentinula raphanica</name>
    <dbReference type="NCBI Taxonomy" id="153919"/>
    <lineage>
        <taxon>Eukaryota</taxon>
        <taxon>Fungi</taxon>
        <taxon>Dikarya</taxon>
        <taxon>Basidiomycota</taxon>
        <taxon>Agaricomycotina</taxon>
        <taxon>Agaricomycetes</taxon>
        <taxon>Agaricomycetidae</taxon>
        <taxon>Agaricales</taxon>
        <taxon>Marasmiineae</taxon>
        <taxon>Omphalotaceae</taxon>
        <taxon>Lentinula</taxon>
    </lineage>
</organism>
<keyword evidence="4 9" id="KW-0349">Heme</keyword>
<dbReference type="PROSITE" id="PS00086">
    <property type="entry name" value="CYTOCHROME_P450"/>
    <property type="match status" value="1"/>
</dbReference>
<keyword evidence="12" id="KW-1185">Reference proteome</keyword>
<evidence type="ECO:0000313" key="12">
    <source>
        <dbReference type="Proteomes" id="UP001163846"/>
    </source>
</evidence>
<feature type="binding site" description="axial binding residue" evidence="9">
    <location>
        <position position="364"/>
    </location>
    <ligand>
        <name>heme</name>
        <dbReference type="ChEBI" id="CHEBI:30413"/>
    </ligand>
    <ligandPart>
        <name>Fe</name>
        <dbReference type="ChEBI" id="CHEBI:18248"/>
    </ligandPart>
</feature>
<name>A0AA38P718_9AGAR</name>
<dbReference type="InterPro" id="IPR001128">
    <property type="entry name" value="Cyt_P450"/>
</dbReference>
<accession>A0AA38P718</accession>
<evidence type="ECO:0000256" key="3">
    <source>
        <dbReference type="ARBA" id="ARBA00010617"/>
    </source>
</evidence>
<dbReference type="InterPro" id="IPR017972">
    <property type="entry name" value="Cyt_P450_CS"/>
</dbReference>
<evidence type="ECO:0000256" key="2">
    <source>
        <dbReference type="ARBA" id="ARBA00005179"/>
    </source>
</evidence>
<dbReference type="GO" id="GO:0005506">
    <property type="term" value="F:iron ion binding"/>
    <property type="evidence" value="ECO:0007669"/>
    <property type="project" value="InterPro"/>
</dbReference>
<comment type="similarity">
    <text evidence="3 10">Belongs to the cytochrome P450 family.</text>
</comment>
<dbReference type="GO" id="GO:0016705">
    <property type="term" value="F:oxidoreductase activity, acting on paired donors, with incorporation or reduction of molecular oxygen"/>
    <property type="evidence" value="ECO:0007669"/>
    <property type="project" value="InterPro"/>
</dbReference>
<keyword evidence="5 9" id="KW-0479">Metal-binding</keyword>
<comment type="pathway">
    <text evidence="2">Secondary metabolite biosynthesis.</text>
</comment>
<evidence type="ECO:0000256" key="4">
    <source>
        <dbReference type="ARBA" id="ARBA00022617"/>
    </source>
</evidence>
<dbReference type="InterPro" id="IPR050364">
    <property type="entry name" value="Cytochrome_P450_fung"/>
</dbReference>
<evidence type="ECO:0000256" key="5">
    <source>
        <dbReference type="ARBA" id="ARBA00022723"/>
    </source>
</evidence>